<feature type="compositionally biased region" description="Polar residues" evidence="2">
    <location>
        <begin position="893"/>
        <end position="903"/>
    </location>
</feature>
<dbReference type="CDD" id="cd18966">
    <property type="entry name" value="chromodomain"/>
    <property type="match status" value="1"/>
</dbReference>
<dbReference type="InterPro" id="IPR016197">
    <property type="entry name" value="Chromo-like_dom_sf"/>
</dbReference>
<feature type="compositionally biased region" description="Low complexity" evidence="2">
    <location>
        <begin position="445"/>
        <end position="460"/>
    </location>
</feature>
<feature type="compositionally biased region" description="Basic residues" evidence="2">
    <location>
        <begin position="112"/>
        <end position="128"/>
    </location>
</feature>
<name>A0A9W9T6M7_9EURO</name>
<evidence type="ECO:0000313" key="5">
    <source>
        <dbReference type="Proteomes" id="UP001150904"/>
    </source>
</evidence>
<reference evidence="4" key="1">
    <citation type="submission" date="2022-12" db="EMBL/GenBank/DDBJ databases">
        <authorList>
            <person name="Petersen C."/>
        </authorList>
    </citation>
    <scope>NUCLEOTIDE SEQUENCE</scope>
    <source>
        <strain evidence="4">IBT 15544</strain>
    </source>
</reference>
<feature type="domain" description="Chromo" evidence="3">
    <location>
        <begin position="31"/>
        <end position="88"/>
    </location>
</feature>
<feature type="compositionally biased region" description="Polar residues" evidence="2">
    <location>
        <begin position="147"/>
        <end position="159"/>
    </location>
</feature>
<comment type="subunit">
    <text evidence="1">Component of the NuA4 histone acetyltransferase complex.</text>
</comment>
<evidence type="ECO:0000256" key="2">
    <source>
        <dbReference type="SAM" id="MobiDB-lite"/>
    </source>
</evidence>
<dbReference type="SMART" id="SM00298">
    <property type="entry name" value="CHROMO"/>
    <property type="match status" value="1"/>
</dbReference>
<evidence type="ECO:0000313" key="4">
    <source>
        <dbReference type="EMBL" id="KAJ5211502.1"/>
    </source>
</evidence>
<feature type="compositionally biased region" description="Basic and acidic residues" evidence="2">
    <location>
        <begin position="391"/>
        <end position="416"/>
    </location>
</feature>
<dbReference type="PROSITE" id="PS50013">
    <property type="entry name" value="CHROMO_2"/>
    <property type="match status" value="1"/>
</dbReference>
<reference evidence="4" key="2">
    <citation type="journal article" date="2023" name="IMA Fungus">
        <title>Comparative genomic study of the Penicillium genus elucidates a diverse pangenome and 15 lateral gene transfer events.</title>
        <authorList>
            <person name="Petersen C."/>
            <person name="Sorensen T."/>
            <person name="Nielsen M.R."/>
            <person name="Sondergaard T.E."/>
            <person name="Sorensen J.L."/>
            <person name="Fitzpatrick D.A."/>
            <person name="Frisvad J.C."/>
            <person name="Nielsen K.L."/>
        </authorList>
    </citation>
    <scope>NUCLEOTIDE SEQUENCE</scope>
    <source>
        <strain evidence="4">IBT 15544</strain>
    </source>
</reference>
<dbReference type="GO" id="GO:0006338">
    <property type="term" value="P:chromatin remodeling"/>
    <property type="evidence" value="ECO:0007669"/>
    <property type="project" value="UniProtKB-ARBA"/>
</dbReference>
<evidence type="ECO:0000256" key="1">
    <source>
        <dbReference type="ARBA" id="ARBA00011353"/>
    </source>
</evidence>
<feature type="compositionally biased region" description="Basic and acidic residues" evidence="2">
    <location>
        <begin position="795"/>
        <end position="836"/>
    </location>
</feature>
<gene>
    <name evidence="4" type="ORF">N7498_003148</name>
</gene>
<feature type="compositionally biased region" description="Basic and acidic residues" evidence="2">
    <location>
        <begin position="102"/>
        <end position="111"/>
    </location>
</feature>
<proteinExistence type="predicted"/>
<organism evidence="4 5">
    <name type="scientific">Penicillium cinerascens</name>
    <dbReference type="NCBI Taxonomy" id="70096"/>
    <lineage>
        <taxon>Eukaryota</taxon>
        <taxon>Fungi</taxon>
        <taxon>Dikarya</taxon>
        <taxon>Ascomycota</taxon>
        <taxon>Pezizomycotina</taxon>
        <taxon>Eurotiomycetes</taxon>
        <taxon>Eurotiomycetidae</taxon>
        <taxon>Eurotiales</taxon>
        <taxon>Aspergillaceae</taxon>
        <taxon>Penicillium</taxon>
    </lineage>
</organism>
<dbReference type="Proteomes" id="UP001150904">
    <property type="component" value="Unassembled WGS sequence"/>
</dbReference>
<feature type="compositionally biased region" description="Low complexity" evidence="2">
    <location>
        <begin position="265"/>
        <end position="278"/>
    </location>
</feature>
<feature type="region of interest" description="Disordered" evidence="2">
    <location>
        <begin position="1312"/>
        <end position="1365"/>
    </location>
</feature>
<dbReference type="EMBL" id="JAPQKR010000008">
    <property type="protein sequence ID" value="KAJ5211502.1"/>
    <property type="molecule type" value="Genomic_DNA"/>
</dbReference>
<evidence type="ECO:0000259" key="3">
    <source>
        <dbReference type="PROSITE" id="PS50013"/>
    </source>
</evidence>
<dbReference type="InterPro" id="IPR023780">
    <property type="entry name" value="Chromo_domain"/>
</dbReference>
<feature type="compositionally biased region" description="Basic and acidic residues" evidence="2">
    <location>
        <begin position="907"/>
        <end position="935"/>
    </location>
</feature>
<comment type="caution">
    <text evidence="4">The sequence shown here is derived from an EMBL/GenBank/DDBJ whole genome shotgun (WGS) entry which is preliminary data.</text>
</comment>
<feature type="region of interest" description="Disordered" evidence="2">
    <location>
        <begin position="792"/>
        <end position="937"/>
    </location>
</feature>
<dbReference type="OrthoDB" id="1918685at2759"/>
<feature type="compositionally biased region" description="Pro residues" evidence="2">
    <location>
        <begin position="310"/>
        <end position="319"/>
    </location>
</feature>
<feature type="compositionally biased region" description="Basic and acidic residues" evidence="2">
    <location>
        <begin position="295"/>
        <end position="306"/>
    </location>
</feature>
<keyword evidence="5" id="KW-1185">Reference proteome</keyword>
<feature type="compositionally biased region" description="Polar residues" evidence="2">
    <location>
        <begin position="852"/>
        <end position="880"/>
    </location>
</feature>
<accession>A0A9W9T6M7</accession>
<feature type="compositionally biased region" description="Low complexity" evidence="2">
    <location>
        <begin position="372"/>
        <end position="385"/>
    </location>
</feature>
<feature type="region of interest" description="Disordered" evidence="2">
    <location>
        <begin position="102"/>
        <end position="184"/>
    </location>
</feature>
<dbReference type="SUPFAM" id="SSF54160">
    <property type="entry name" value="Chromo domain-like"/>
    <property type="match status" value="1"/>
</dbReference>
<dbReference type="Gene3D" id="2.40.50.40">
    <property type="match status" value="1"/>
</dbReference>
<dbReference type="RefSeq" id="XP_058309672.1">
    <property type="nucleotide sequence ID" value="XM_058450210.1"/>
</dbReference>
<feature type="compositionally biased region" description="Low complexity" evidence="2">
    <location>
        <begin position="203"/>
        <end position="213"/>
    </location>
</feature>
<feature type="compositionally biased region" description="Pro residues" evidence="2">
    <location>
        <begin position="357"/>
        <end position="371"/>
    </location>
</feature>
<feature type="compositionally biased region" description="Polar residues" evidence="2">
    <location>
        <begin position="279"/>
        <end position="294"/>
    </location>
</feature>
<feature type="compositionally biased region" description="Basic and acidic residues" evidence="2">
    <location>
        <begin position="328"/>
        <end position="341"/>
    </location>
</feature>
<protein>
    <recommendedName>
        <fullName evidence="3">Chromo domain-containing protein</fullName>
    </recommendedName>
</protein>
<feature type="compositionally biased region" description="Polar residues" evidence="2">
    <location>
        <begin position="1342"/>
        <end position="1352"/>
    </location>
</feature>
<sequence>MASYTAMEDAGELSEPDSLVSTAESEPQEEYEVEAILAENEERGEYLVKWAGYPNHRATWEGPESFDNLDDTMKDWKQTKWEISEGLRSPFNVRQWQREQNRLAREKEARQRTRKIKRAQRARRKVARLNRPDPNLAATLFGDDEGSSNPAIHSSATRRSSPEQDMSLEGNFDEKDASGERGVSLNLDIEDAVDALAERTSSRRSPSVTSAKSDSSSLFVSEVKTPPLNNPRKKRSLEHRDTALFVPSHSEQSTIQYEEAETHELQLQQELEQGLGQQHSPRARQSQSEKQQGTEQHELEPLERHQPPQLQQPPQPPCQQEPGQQKQTQEKPRSQHHEKPLQRQAQQTHLPSKPTSAPAPPPPTRSVPAPAPSSFGVAPRPTQTARPRRSRWAEREPNVTELELRKPSQYRARGEGADSATLSMLRPSAEFQPLSDPGNRPKEPPTTTSSSTPAAPLSLPHAITDRFSDMSPTSVARPRVGNSGALEAERPHMPSSSLIRDVVLVPRSGGESYRPIYPRERSASPDDDYSRRRSDAHPMSYRHGNASWSRSRSRSPPPDLIRSPDTSRRSPYRNRRGTPYPQSPSLHADFHPRQPRRTLPPILARLPPTKAELSAQDYIAKMPIGTYKEGEGVKTKSGYFWNFGEVLAHVYFGPERDFVGVFRICGMNDKIKQDLLASKMPGNTFDMWFKQVCTKSQYDRLCDQTPYNDRCGNAWMEGFPDTNSKLFHTAEYLRLRNSAAIYRPAKSMGSTWVMYSCQTTSFTEELNYNSDRVPANVPAFLAIRPPLPSFLHVEPSPRDESSRGRRDFPKNVHFRDGDPTRHESLGDLPNAKDRAGVNRSAETLEIPKSAEQRTLTRVLESTMSGDLQSSELRMTEQPDSVSAGPRLRRRSSISKSTPQSPTQPRLAEQDRSPKEGINRSHDEDEQIRGGERDSEMTSLEDLITDPLEHVTTTPSTAADSIMVPSPEEATQTMLRIFRDNYKITLEQLSTVSEGTQSQVLSPTPNFYLHSCSNQEGEARKDGEFLEAWLKTFPQINIFSDWKKFLNECPRGVIMFHESFTCYDELRPELRQPLWSSRYIFWNYRLSRPLQTADPFFCDEGAHFQLIFPIGTAFLITEDVFSDLKRALVLICWFYYGMAHSYRMNKLMLHPGIMQYLDRRLDDPELREDDEQLLLLIIGWIQKANSIDPRRPVFQSESLNPRKIHMVNNNIISFEPEIIQNWIREGGSMGVPKDISQDERNADHVVQMFTAWTLLNAACIRKTVVITSTKNRALHTRWLSNGRVVLYSPSSFINSFRIPEDLFLAKALGENPKGGNADNGRLLPAMTPKTPAFDPRTPRAPWTSHTGDGTSSPKEMGRQNYPAPYK</sequence>
<dbReference type="InterPro" id="IPR000953">
    <property type="entry name" value="Chromo/chromo_shadow_dom"/>
</dbReference>
<dbReference type="GeneID" id="83177511"/>
<feature type="region of interest" description="Disordered" evidence="2">
    <location>
        <begin position="1"/>
        <end position="31"/>
    </location>
</feature>
<dbReference type="Pfam" id="PF00385">
    <property type="entry name" value="Chromo"/>
    <property type="match status" value="1"/>
</dbReference>
<feature type="compositionally biased region" description="Basic and acidic residues" evidence="2">
    <location>
        <begin position="517"/>
        <end position="536"/>
    </location>
</feature>
<feature type="region of interest" description="Disordered" evidence="2">
    <location>
        <begin position="197"/>
        <end position="601"/>
    </location>
</feature>